<keyword evidence="5" id="KW-0560">Oxidoreductase</keyword>
<organism evidence="9 10">
    <name type="scientific">Marasmius oreades</name>
    <name type="common">fairy-ring Marasmius</name>
    <dbReference type="NCBI Taxonomy" id="181124"/>
    <lineage>
        <taxon>Eukaryota</taxon>
        <taxon>Fungi</taxon>
        <taxon>Dikarya</taxon>
        <taxon>Basidiomycota</taxon>
        <taxon>Agaricomycotina</taxon>
        <taxon>Agaricomycetes</taxon>
        <taxon>Agaricomycetidae</taxon>
        <taxon>Agaricales</taxon>
        <taxon>Marasmiineae</taxon>
        <taxon>Marasmiaceae</taxon>
        <taxon>Marasmius</taxon>
    </lineage>
</organism>
<dbReference type="PANTHER" id="PTHR43004">
    <property type="entry name" value="TRK SYSTEM POTASSIUM UPTAKE PROTEIN"/>
    <property type="match status" value="1"/>
</dbReference>
<dbReference type="Gene3D" id="3.50.50.60">
    <property type="entry name" value="FAD/NAD(P)-binding domain"/>
    <property type="match status" value="1"/>
</dbReference>
<evidence type="ECO:0000259" key="7">
    <source>
        <dbReference type="Pfam" id="PF01494"/>
    </source>
</evidence>
<dbReference type="InterPro" id="IPR012941">
    <property type="entry name" value="Phe_hydrox_C_dim_dom"/>
</dbReference>
<evidence type="ECO:0000256" key="4">
    <source>
        <dbReference type="ARBA" id="ARBA00022827"/>
    </source>
</evidence>
<accession>A0A9P7UVN2</accession>
<feature type="domain" description="Phenol hydroxylase-like C-terminal dimerisation" evidence="8">
    <location>
        <begin position="305"/>
        <end position="350"/>
    </location>
</feature>
<dbReference type="PANTHER" id="PTHR43004:SF19">
    <property type="entry name" value="BINDING MONOOXYGENASE, PUTATIVE (JCVI)-RELATED"/>
    <property type="match status" value="1"/>
</dbReference>
<evidence type="ECO:0000256" key="6">
    <source>
        <dbReference type="SAM" id="MobiDB-lite"/>
    </source>
</evidence>
<dbReference type="SUPFAM" id="SSF51905">
    <property type="entry name" value="FAD/NAD(P)-binding domain"/>
    <property type="match status" value="1"/>
</dbReference>
<evidence type="ECO:0000259" key="8">
    <source>
        <dbReference type="Pfam" id="PF07976"/>
    </source>
</evidence>
<dbReference type="KEGG" id="more:E1B28_005403"/>
<evidence type="ECO:0000256" key="5">
    <source>
        <dbReference type="ARBA" id="ARBA00023002"/>
    </source>
</evidence>
<gene>
    <name evidence="9" type="ORF">E1B28_005403</name>
</gene>
<evidence type="ECO:0000313" key="9">
    <source>
        <dbReference type="EMBL" id="KAG7094576.1"/>
    </source>
</evidence>
<dbReference type="InterPro" id="IPR002938">
    <property type="entry name" value="FAD-bd"/>
</dbReference>
<dbReference type="SUPFAM" id="SSF52833">
    <property type="entry name" value="Thioredoxin-like"/>
    <property type="match status" value="1"/>
</dbReference>
<dbReference type="Pfam" id="PF01494">
    <property type="entry name" value="FAD_binding_3"/>
    <property type="match status" value="1"/>
</dbReference>
<comment type="caution">
    <text evidence="9">The sequence shown here is derived from an EMBL/GenBank/DDBJ whole genome shotgun (WGS) entry which is preliminary data.</text>
</comment>
<comment type="cofactor">
    <cofactor evidence="1">
        <name>FAD</name>
        <dbReference type="ChEBI" id="CHEBI:57692"/>
    </cofactor>
</comment>
<evidence type="ECO:0000256" key="2">
    <source>
        <dbReference type="ARBA" id="ARBA00007801"/>
    </source>
</evidence>
<feature type="region of interest" description="Disordered" evidence="6">
    <location>
        <begin position="204"/>
        <end position="234"/>
    </location>
</feature>
<dbReference type="Gene3D" id="3.40.30.120">
    <property type="match status" value="1"/>
</dbReference>
<dbReference type="RefSeq" id="XP_043011046.1">
    <property type="nucleotide sequence ID" value="XM_043149962.1"/>
</dbReference>
<evidence type="ECO:0008006" key="11">
    <source>
        <dbReference type="Google" id="ProtNLM"/>
    </source>
</evidence>
<keyword evidence="4" id="KW-0274">FAD</keyword>
<sequence length="352" mass="39174">MTGCEFYYEFVSTLNPSNDSHRATVIPASFGDDRFTFTIGGDRVDLERVSSSKGEFIKAFQDITGRTDIEFGDLIYMGTWRLNIRMTDKFRERRVFIAGDAAHVHSPMGGQGLNSSVQDAVNLGWKLALVQRGLSPVSLLDSYTEERLPVIASMLGKTTELFRKGQASFGSATAEEGWRRGFEIRMFGVNYRGSSIVYDEKYTEPKEQADPYRAGQDDTVQAGDRAPEAPGLVEDGNRTTSLYEVFEPTAHTVLIYDGHRNDPVPVLEHLLKYPRGLVQCVIIHPRSASPLPGANGASRIMEDCEGFAYKNYKIEEGDVKRVVVVRPDAHVGALVEGVEGLREYFSRILVTV</sequence>
<dbReference type="GO" id="GO:0071949">
    <property type="term" value="F:FAD binding"/>
    <property type="evidence" value="ECO:0007669"/>
    <property type="project" value="InterPro"/>
</dbReference>
<dbReference type="OrthoDB" id="2690153at2759"/>
<dbReference type="Proteomes" id="UP001049176">
    <property type="component" value="Chromosome 3"/>
</dbReference>
<reference evidence="9" key="1">
    <citation type="journal article" date="2021" name="Genome Biol. Evol.">
        <title>The assembled and annotated genome of the fairy-ring fungus Marasmius oreades.</title>
        <authorList>
            <person name="Hiltunen M."/>
            <person name="Ament-Velasquez S.L."/>
            <person name="Johannesson H."/>
        </authorList>
    </citation>
    <scope>NUCLEOTIDE SEQUENCE</scope>
    <source>
        <strain evidence="9">03SP1</strain>
    </source>
</reference>
<dbReference type="EMBL" id="CM032183">
    <property type="protein sequence ID" value="KAG7094576.1"/>
    <property type="molecule type" value="Genomic_DNA"/>
</dbReference>
<feature type="domain" description="FAD-binding" evidence="7">
    <location>
        <begin position="12"/>
        <end position="155"/>
    </location>
</feature>
<name>A0A9P7UVN2_9AGAR</name>
<dbReference type="InterPro" id="IPR050641">
    <property type="entry name" value="RIFMO-like"/>
</dbReference>
<keyword evidence="3" id="KW-0285">Flavoprotein</keyword>
<dbReference type="AlphaFoldDB" id="A0A9P7UVN2"/>
<evidence type="ECO:0000313" key="10">
    <source>
        <dbReference type="Proteomes" id="UP001049176"/>
    </source>
</evidence>
<comment type="similarity">
    <text evidence="2">Belongs to the PheA/TfdB FAD monooxygenase family.</text>
</comment>
<evidence type="ECO:0000256" key="1">
    <source>
        <dbReference type="ARBA" id="ARBA00001974"/>
    </source>
</evidence>
<dbReference type="GO" id="GO:0016709">
    <property type="term" value="F:oxidoreductase activity, acting on paired donors, with incorporation or reduction of molecular oxygen, NAD(P)H as one donor, and incorporation of one atom of oxygen"/>
    <property type="evidence" value="ECO:0007669"/>
    <property type="project" value="UniProtKB-ARBA"/>
</dbReference>
<evidence type="ECO:0000256" key="3">
    <source>
        <dbReference type="ARBA" id="ARBA00022630"/>
    </source>
</evidence>
<protein>
    <recommendedName>
        <fullName evidence="11">FAD-binding domain-containing protein</fullName>
    </recommendedName>
</protein>
<proteinExistence type="inferred from homology"/>
<dbReference type="InterPro" id="IPR036188">
    <property type="entry name" value="FAD/NAD-bd_sf"/>
</dbReference>
<dbReference type="GeneID" id="66074479"/>
<dbReference type="Pfam" id="PF07976">
    <property type="entry name" value="Phe_hydrox_dim"/>
    <property type="match status" value="1"/>
</dbReference>
<keyword evidence="10" id="KW-1185">Reference proteome</keyword>
<dbReference type="InterPro" id="IPR036249">
    <property type="entry name" value="Thioredoxin-like_sf"/>
</dbReference>
<dbReference type="PRINTS" id="PR00420">
    <property type="entry name" value="RNGMNOXGNASE"/>
</dbReference>